<accession>A0A660CEE0</accession>
<organism evidence="9 10">
    <name type="scientific">Prauserella rugosa</name>
    <dbReference type="NCBI Taxonomy" id="43354"/>
    <lineage>
        <taxon>Bacteria</taxon>
        <taxon>Bacillati</taxon>
        <taxon>Actinomycetota</taxon>
        <taxon>Actinomycetes</taxon>
        <taxon>Pseudonocardiales</taxon>
        <taxon>Pseudonocardiaceae</taxon>
        <taxon>Prauserella</taxon>
    </lineage>
</organism>
<comment type="subcellular location">
    <subcellularLocation>
        <location evidence="1 7">Cell membrane</location>
        <topology evidence="1 7">Multi-pass membrane protein</topology>
    </subcellularLocation>
</comment>
<dbReference type="PANTHER" id="PTHR43163">
    <property type="entry name" value="DIPEPTIDE TRANSPORT SYSTEM PERMEASE PROTEIN DPPB-RELATED"/>
    <property type="match status" value="1"/>
</dbReference>
<dbReference type="GO" id="GO:0005886">
    <property type="term" value="C:plasma membrane"/>
    <property type="evidence" value="ECO:0007669"/>
    <property type="project" value="UniProtKB-SubCell"/>
</dbReference>
<feature type="transmembrane region" description="Helical" evidence="7">
    <location>
        <begin position="288"/>
        <end position="313"/>
    </location>
</feature>
<dbReference type="Gene3D" id="1.10.3720.10">
    <property type="entry name" value="MetI-like"/>
    <property type="match status" value="1"/>
</dbReference>
<comment type="caution">
    <text evidence="9">The sequence shown here is derived from an EMBL/GenBank/DDBJ whole genome shotgun (WGS) entry which is preliminary data.</text>
</comment>
<keyword evidence="10" id="KW-1185">Reference proteome</keyword>
<dbReference type="SUPFAM" id="SSF161098">
    <property type="entry name" value="MetI-like"/>
    <property type="match status" value="1"/>
</dbReference>
<feature type="transmembrane region" description="Helical" evidence="7">
    <location>
        <begin position="183"/>
        <end position="206"/>
    </location>
</feature>
<dbReference type="PROSITE" id="PS50928">
    <property type="entry name" value="ABC_TM1"/>
    <property type="match status" value="1"/>
</dbReference>
<evidence type="ECO:0000259" key="8">
    <source>
        <dbReference type="PROSITE" id="PS50928"/>
    </source>
</evidence>
<keyword evidence="4 7" id="KW-0812">Transmembrane</keyword>
<feature type="transmembrane region" description="Helical" evidence="7">
    <location>
        <begin position="140"/>
        <end position="163"/>
    </location>
</feature>
<evidence type="ECO:0000256" key="5">
    <source>
        <dbReference type="ARBA" id="ARBA00022989"/>
    </source>
</evidence>
<evidence type="ECO:0000256" key="6">
    <source>
        <dbReference type="ARBA" id="ARBA00023136"/>
    </source>
</evidence>
<feature type="transmembrane region" description="Helical" evidence="7">
    <location>
        <begin position="245"/>
        <end position="268"/>
    </location>
</feature>
<name>A0A660CEE0_9PSEU</name>
<evidence type="ECO:0000313" key="10">
    <source>
        <dbReference type="Proteomes" id="UP000317303"/>
    </source>
</evidence>
<keyword evidence="5 7" id="KW-1133">Transmembrane helix</keyword>
<gene>
    <name evidence="9" type="ORF">JD82_03631</name>
</gene>
<evidence type="ECO:0000256" key="3">
    <source>
        <dbReference type="ARBA" id="ARBA00022475"/>
    </source>
</evidence>
<evidence type="ECO:0000256" key="7">
    <source>
        <dbReference type="RuleBase" id="RU363032"/>
    </source>
</evidence>
<dbReference type="PANTHER" id="PTHR43163:SF6">
    <property type="entry name" value="DIPEPTIDE TRANSPORT SYSTEM PERMEASE PROTEIN DPPB-RELATED"/>
    <property type="match status" value="1"/>
</dbReference>
<proteinExistence type="inferred from homology"/>
<dbReference type="Pfam" id="PF00528">
    <property type="entry name" value="BPD_transp_1"/>
    <property type="match status" value="1"/>
</dbReference>
<keyword evidence="3" id="KW-1003">Cell membrane</keyword>
<keyword evidence="6 7" id="KW-0472">Membrane</keyword>
<evidence type="ECO:0000256" key="4">
    <source>
        <dbReference type="ARBA" id="ARBA00022692"/>
    </source>
</evidence>
<reference evidence="9 10" key="1">
    <citation type="submission" date="2019-07" db="EMBL/GenBank/DDBJ databases">
        <title>R&amp;d 2014.</title>
        <authorList>
            <person name="Klenk H.-P."/>
        </authorList>
    </citation>
    <scope>NUCLEOTIDE SEQUENCE [LARGE SCALE GENOMIC DNA]</scope>
    <source>
        <strain evidence="9 10">DSM 43194</strain>
    </source>
</reference>
<dbReference type="CDD" id="cd06261">
    <property type="entry name" value="TM_PBP2"/>
    <property type="match status" value="1"/>
</dbReference>
<dbReference type="AlphaFoldDB" id="A0A660CEE0"/>
<dbReference type="InterPro" id="IPR045621">
    <property type="entry name" value="BPD_transp_1_N"/>
</dbReference>
<comment type="similarity">
    <text evidence="7">Belongs to the binding-protein-dependent transport system permease family.</text>
</comment>
<dbReference type="EMBL" id="VLJV01000001">
    <property type="protein sequence ID" value="TWH21762.1"/>
    <property type="molecule type" value="Genomic_DNA"/>
</dbReference>
<protein>
    <submittedName>
        <fullName evidence="9">Peptide/nickel transport system permease protein</fullName>
    </submittedName>
</protein>
<keyword evidence="2 7" id="KW-0813">Transport</keyword>
<feature type="transmembrane region" description="Helical" evidence="7">
    <location>
        <begin position="16"/>
        <end position="36"/>
    </location>
</feature>
<sequence>MTGATMTAWPLLRRTAIFVASVLVASIVVFAFMAVLPGDPAQVALGVNATPELVEQTRQEFGLDRPLVVQYLDWVGGLLTGDFGTSYVTKEPIGPQLVDRLGVTLWLVGAGMLIALAIAVPMGVLAAVRHRRPSGVAVSAAAQLGVAVPAFLAGIILVQIFAVRLGWLPSGGWTPPAYDVGEWLRGLILPAVSLGLVQGAVLTRYVRSAVLDVQREDFLRTARAKGLRPQAALVRHGLRNAAVPVVTVLGLQLATLLVGAVVIERVFVLPGLGSMLLDAVAARDLLTVQAIVLVLVVGVLLVNFLVDVAYTLLDPRLRRS</sequence>
<dbReference type="Pfam" id="PF19300">
    <property type="entry name" value="BPD_transp_1_N"/>
    <property type="match status" value="1"/>
</dbReference>
<evidence type="ECO:0000313" key="9">
    <source>
        <dbReference type="EMBL" id="TWH21762.1"/>
    </source>
</evidence>
<dbReference type="Proteomes" id="UP000317303">
    <property type="component" value="Unassembled WGS sequence"/>
</dbReference>
<dbReference type="GO" id="GO:0071916">
    <property type="term" value="F:dipeptide transmembrane transporter activity"/>
    <property type="evidence" value="ECO:0007669"/>
    <property type="project" value="TreeGrafter"/>
</dbReference>
<evidence type="ECO:0000256" key="1">
    <source>
        <dbReference type="ARBA" id="ARBA00004651"/>
    </source>
</evidence>
<dbReference type="InterPro" id="IPR035906">
    <property type="entry name" value="MetI-like_sf"/>
</dbReference>
<feature type="domain" description="ABC transmembrane type-1" evidence="8">
    <location>
        <begin position="101"/>
        <end position="306"/>
    </location>
</feature>
<evidence type="ECO:0000256" key="2">
    <source>
        <dbReference type="ARBA" id="ARBA00022448"/>
    </source>
</evidence>
<dbReference type="InterPro" id="IPR000515">
    <property type="entry name" value="MetI-like"/>
</dbReference>
<feature type="transmembrane region" description="Helical" evidence="7">
    <location>
        <begin position="105"/>
        <end position="128"/>
    </location>
</feature>